<feature type="compositionally biased region" description="Basic and acidic residues" evidence="1">
    <location>
        <begin position="1"/>
        <end position="18"/>
    </location>
</feature>
<name>A0AAX6H7R5_IRIPA</name>
<gene>
    <name evidence="2" type="ORF">M6B38_325275</name>
</gene>
<protein>
    <submittedName>
        <fullName evidence="2">Uncharacterized protein</fullName>
    </submittedName>
</protein>
<dbReference type="EMBL" id="JANAVB010011800">
    <property type="protein sequence ID" value="KAJ6836762.1"/>
    <property type="molecule type" value="Genomic_DNA"/>
</dbReference>
<organism evidence="2 3">
    <name type="scientific">Iris pallida</name>
    <name type="common">Sweet iris</name>
    <dbReference type="NCBI Taxonomy" id="29817"/>
    <lineage>
        <taxon>Eukaryota</taxon>
        <taxon>Viridiplantae</taxon>
        <taxon>Streptophyta</taxon>
        <taxon>Embryophyta</taxon>
        <taxon>Tracheophyta</taxon>
        <taxon>Spermatophyta</taxon>
        <taxon>Magnoliopsida</taxon>
        <taxon>Liliopsida</taxon>
        <taxon>Asparagales</taxon>
        <taxon>Iridaceae</taxon>
        <taxon>Iridoideae</taxon>
        <taxon>Irideae</taxon>
        <taxon>Iris</taxon>
    </lineage>
</organism>
<accession>A0AAX6H7R5</accession>
<reference evidence="2" key="2">
    <citation type="submission" date="2023-04" db="EMBL/GenBank/DDBJ databases">
        <authorList>
            <person name="Bruccoleri R.E."/>
            <person name="Oakeley E.J."/>
            <person name="Faust A.-M."/>
            <person name="Dessus-Babus S."/>
            <person name="Altorfer M."/>
            <person name="Burckhardt D."/>
            <person name="Oertli M."/>
            <person name="Naumann U."/>
            <person name="Petersen F."/>
            <person name="Wong J."/>
        </authorList>
    </citation>
    <scope>NUCLEOTIDE SEQUENCE</scope>
    <source>
        <strain evidence="2">GSM-AAB239-AS_SAM_17_03QT</strain>
        <tissue evidence="2">Leaf</tissue>
    </source>
</reference>
<evidence type="ECO:0000256" key="1">
    <source>
        <dbReference type="SAM" id="MobiDB-lite"/>
    </source>
</evidence>
<feature type="region of interest" description="Disordered" evidence="1">
    <location>
        <begin position="80"/>
        <end position="109"/>
    </location>
</feature>
<evidence type="ECO:0000313" key="2">
    <source>
        <dbReference type="EMBL" id="KAJ6836762.1"/>
    </source>
</evidence>
<evidence type="ECO:0000313" key="3">
    <source>
        <dbReference type="Proteomes" id="UP001140949"/>
    </source>
</evidence>
<proteinExistence type="predicted"/>
<feature type="compositionally biased region" description="Basic and acidic residues" evidence="1">
    <location>
        <begin position="82"/>
        <end position="98"/>
    </location>
</feature>
<keyword evidence="3" id="KW-1185">Reference proteome</keyword>
<reference evidence="2" key="1">
    <citation type="journal article" date="2023" name="GigaByte">
        <title>Genome assembly of the bearded iris, Iris pallida Lam.</title>
        <authorList>
            <person name="Bruccoleri R.E."/>
            <person name="Oakeley E.J."/>
            <person name="Faust A.M.E."/>
            <person name="Altorfer M."/>
            <person name="Dessus-Babus S."/>
            <person name="Burckhardt D."/>
            <person name="Oertli M."/>
            <person name="Naumann U."/>
            <person name="Petersen F."/>
            <person name="Wong J."/>
        </authorList>
    </citation>
    <scope>NUCLEOTIDE SEQUENCE</scope>
    <source>
        <strain evidence="2">GSM-AAB239-AS_SAM_17_03QT</strain>
    </source>
</reference>
<sequence>MRPRKGERGFHLLVDRGGHGRRSPTLSGGEAPRQSMGQAAVARLLRICRRQARLRRARMRSSVVVPSRWLRQFAWCGGGERSTVDRRRSERGPDDAVKQRTWHSGKGTTADRCSRRWLEMRTRREGLLIVADWEPWRSPASARD</sequence>
<feature type="region of interest" description="Disordered" evidence="1">
    <location>
        <begin position="1"/>
        <end position="35"/>
    </location>
</feature>
<comment type="caution">
    <text evidence="2">The sequence shown here is derived from an EMBL/GenBank/DDBJ whole genome shotgun (WGS) entry which is preliminary data.</text>
</comment>
<dbReference type="Proteomes" id="UP001140949">
    <property type="component" value="Unassembled WGS sequence"/>
</dbReference>
<dbReference type="AlphaFoldDB" id="A0AAX6H7R5"/>